<evidence type="ECO:0000313" key="3">
    <source>
        <dbReference type="Proteomes" id="UP001500713"/>
    </source>
</evidence>
<feature type="compositionally biased region" description="Low complexity" evidence="1">
    <location>
        <begin position="9"/>
        <end position="27"/>
    </location>
</feature>
<gene>
    <name evidence="2" type="ORF">GCM10009096_31770</name>
</gene>
<keyword evidence="3" id="KW-1185">Reference proteome</keyword>
<dbReference type="Proteomes" id="UP001500713">
    <property type="component" value="Unassembled WGS sequence"/>
</dbReference>
<evidence type="ECO:0000313" key="2">
    <source>
        <dbReference type="EMBL" id="GAA0486612.1"/>
    </source>
</evidence>
<dbReference type="EMBL" id="BAAAEM010000003">
    <property type="protein sequence ID" value="GAA0486612.1"/>
    <property type="molecule type" value="Genomic_DNA"/>
</dbReference>
<reference evidence="2 3" key="1">
    <citation type="journal article" date="2019" name="Int. J. Syst. Evol. Microbiol.">
        <title>The Global Catalogue of Microorganisms (GCM) 10K type strain sequencing project: providing services to taxonomists for standard genome sequencing and annotation.</title>
        <authorList>
            <consortium name="The Broad Institute Genomics Platform"/>
            <consortium name="The Broad Institute Genome Sequencing Center for Infectious Disease"/>
            <person name="Wu L."/>
            <person name="Ma J."/>
        </authorList>
    </citation>
    <scope>NUCLEOTIDE SEQUENCE [LARGE SCALE GENOMIC DNA]</scope>
    <source>
        <strain evidence="2 3">JCM 14162</strain>
    </source>
</reference>
<comment type="caution">
    <text evidence="2">The sequence shown here is derived from an EMBL/GenBank/DDBJ whole genome shotgun (WGS) entry which is preliminary data.</text>
</comment>
<evidence type="ECO:0000256" key="1">
    <source>
        <dbReference type="SAM" id="MobiDB-lite"/>
    </source>
</evidence>
<feature type="region of interest" description="Disordered" evidence="1">
    <location>
        <begin position="1"/>
        <end position="32"/>
    </location>
</feature>
<proteinExistence type="predicted"/>
<organism evidence="2 3">
    <name type="scientific">Parasphingorhabdus litoris</name>
    <dbReference type="NCBI Taxonomy" id="394733"/>
    <lineage>
        <taxon>Bacteria</taxon>
        <taxon>Pseudomonadati</taxon>
        <taxon>Pseudomonadota</taxon>
        <taxon>Alphaproteobacteria</taxon>
        <taxon>Sphingomonadales</taxon>
        <taxon>Sphingomonadaceae</taxon>
        <taxon>Parasphingorhabdus</taxon>
    </lineage>
</organism>
<name>A0ABN1AYL9_9SPHN</name>
<accession>A0ABN1AYL9</accession>
<protein>
    <submittedName>
        <fullName evidence="2">Uncharacterized protein</fullName>
    </submittedName>
</protein>
<sequence>MMTASHVSAQVTDQTAAPQAPATTAQQSESPLMSLDELDELRGGTQVAINQQTFNSENTGNKINGDFTAGDVNLSDNSLSSFNGLGNVVINTGAQSALQAGLAVTINITD</sequence>